<comment type="caution">
    <text evidence="1">The sequence shown here is derived from an EMBL/GenBank/DDBJ whole genome shotgun (WGS) entry which is preliminary data.</text>
</comment>
<accession>A0ABP3Y6G1</accession>
<proteinExistence type="predicted"/>
<name>A0ABP3Y6G1_9FLAO</name>
<dbReference type="Proteomes" id="UP001501126">
    <property type="component" value="Unassembled WGS sequence"/>
</dbReference>
<gene>
    <name evidence="1" type="ORF">GCM10009118_24310</name>
</gene>
<evidence type="ECO:0008006" key="3">
    <source>
        <dbReference type="Google" id="ProtNLM"/>
    </source>
</evidence>
<sequence length="101" mass="11434">MKVIKDKIIHSIENGDLESLKDLCTDDGVNYIIESTNSFRNSKDIIKKFKSLKISKANEDDVKIIVPLSTRKNPITGSEEGYMVFHKKDGKLLFSNFRGGK</sequence>
<organism evidence="1 2">
    <name type="scientific">Wandonia haliotis</name>
    <dbReference type="NCBI Taxonomy" id="574963"/>
    <lineage>
        <taxon>Bacteria</taxon>
        <taxon>Pseudomonadati</taxon>
        <taxon>Bacteroidota</taxon>
        <taxon>Flavobacteriia</taxon>
        <taxon>Flavobacteriales</taxon>
        <taxon>Crocinitomicaceae</taxon>
        <taxon>Wandonia</taxon>
    </lineage>
</organism>
<dbReference type="RefSeq" id="WP_343788126.1">
    <property type="nucleotide sequence ID" value="NZ_BAAAFH010000020.1"/>
</dbReference>
<evidence type="ECO:0000313" key="1">
    <source>
        <dbReference type="EMBL" id="GAA0876021.1"/>
    </source>
</evidence>
<protein>
    <recommendedName>
        <fullName evidence="3">Nuclear transport factor 2 family protein</fullName>
    </recommendedName>
</protein>
<reference evidence="2" key="1">
    <citation type="journal article" date="2019" name="Int. J. Syst. Evol. Microbiol.">
        <title>The Global Catalogue of Microorganisms (GCM) 10K type strain sequencing project: providing services to taxonomists for standard genome sequencing and annotation.</title>
        <authorList>
            <consortium name="The Broad Institute Genomics Platform"/>
            <consortium name="The Broad Institute Genome Sequencing Center for Infectious Disease"/>
            <person name="Wu L."/>
            <person name="Ma J."/>
        </authorList>
    </citation>
    <scope>NUCLEOTIDE SEQUENCE [LARGE SCALE GENOMIC DNA]</scope>
    <source>
        <strain evidence="2">JCM 16083</strain>
    </source>
</reference>
<evidence type="ECO:0000313" key="2">
    <source>
        <dbReference type="Proteomes" id="UP001501126"/>
    </source>
</evidence>
<dbReference type="EMBL" id="BAAAFH010000020">
    <property type="protein sequence ID" value="GAA0876021.1"/>
    <property type="molecule type" value="Genomic_DNA"/>
</dbReference>
<keyword evidence="2" id="KW-1185">Reference proteome</keyword>